<organism evidence="1 2">
    <name type="scientific">Pseudomonas fluorescens</name>
    <dbReference type="NCBI Taxonomy" id="294"/>
    <lineage>
        <taxon>Bacteria</taxon>
        <taxon>Pseudomonadati</taxon>
        <taxon>Pseudomonadota</taxon>
        <taxon>Gammaproteobacteria</taxon>
        <taxon>Pseudomonadales</taxon>
        <taxon>Pseudomonadaceae</taxon>
        <taxon>Pseudomonas</taxon>
    </lineage>
</organism>
<proteinExistence type="predicted"/>
<sequence length="65" mass="7217">MPLVIAVFIASAEFTRKGELLIATLSWPSGPLKVHLSSWTTGLTRRRHAWLSKSWGRCAQPLALT</sequence>
<gene>
    <name evidence="1" type="ORF">PFLmoz3_00170</name>
</gene>
<name>A0A109LLS0_PSEFL</name>
<reference evidence="1 2" key="1">
    <citation type="submission" date="2015-05" db="EMBL/GenBank/DDBJ databases">
        <title>A genomic and transcriptomic approach to investigate the blue pigment phenotype in Pseudomonas fluorescens.</title>
        <authorList>
            <person name="Andreani N.A."/>
            <person name="Cardazzo B."/>
        </authorList>
    </citation>
    <scope>NUCLEOTIDE SEQUENCE [LARGE SCALE GENOMIC DNA]</scope>
    <source>
        <strain evidence="1 2">Ps_22</strain>
    </source>
</reference>
<comment type="caution">
    <text evidence="1">The sequence shown here is derived from an EMBL/GenBank/DDBJ whole genome shotgun (WGS) entry which is preliminary data.</text>
</comment>
<evidence type="ECO:0000313" key="1">
    <source>
        <dbReference type="EMBL" id="KWV90172.1"/>
    </source>
</evidence>
<accession>A0A109LLS0</accession>
<dbReference type="EMBL" id="LCYA01000002">
    <property type="protein sequence ID" value="KWV90172.1"/>
    <property type="molecule type" value="Genomic_DNA"/>
</dbReference>
<dbReference type="AlphaFoldDB" id="A0A109LLS0"/>
<protein>
    <submittedName>
        <fullName evidence="1">Uncharacterized protein</fullName>
    </submittedName>
</protein>
<dbReference type="Proteomes" id="UP000061348">
    <property type="component" value="Unassembled WGS sequence"/>
</dbReference>
<evidence type="ECO:0000313" key="2">
    <source>
        <dbReference type="Proteomes" id="UP000061348"/>
    </source>
</evidence>